<dbReference type="EC" id="4.2.3.-" evidence="4"/>
<dbReference type="AlphaFoldDB" id="A0AAW0QPS8"/>
<dbReference type="InterPro" id="IPR034686">
    <property type="entry name" value="Terpene_cyclase-like_2"/>
</dbReference>
<dbReference type="PANTHER" id="PTHR35201:SF4">
    <property type="entry name" value="BETA-PINACENE SYNTHASE-RELATED"/>
    <property type="match status" value="1"/>
</dbReference>
<organism evidence="5 6">
    <name type="scientific">Apiospora kogelbergensis</name>
    <dbReference type="NCBI Taxonomy" id="1337665"/>
    <lineage>
        <taxon>Eukaryota</taxon>
        <taxon>Fungi</taxon>
        <taxon>Dikarya</taxon>
        <taxon>Ascomycota</taxon>
        <taxon>Pezizomycotina</taxon>
        <taxon>Sordariomycetes</taxon>
        <taxon>Xylariomycetidae</taxon>
        <taxon>Amphisphaeriales</taxon>
        <taxon>Apiosporaceae</taxon>
        <taxon>Apiospora</taxon>
    </lineage>
</organism>
<dbReference type="Pfam" id="PF19086">
    <property type="entry name" value="Terpene_syn_C_2"/>
    <property type="match status" value="1"/>
</dbReference>
<dbReference type="EMBL" id="JAQQWP010000008">
    <property type="protein sequence ID" value="KAK8106558.1"/>
    <property type="molecule type" value="Genomic_DNA"/>
</dbReference>
<dbReference type="GO" id="GO:0008299">
    <property type="term" value="P:isoprenoid biosynthetic process"/>
    <property type="evidence" value="ECO:0007669"/>
    <property type="project" value="UniProtKB-ARBA"/>
</dbReference>
<dbReference type="SUPFAM" id="SSF48576">
    <property type="entry name" value="Terpenoid synthases"/>
    <property type="match status" value="1"/>
</dbReference>
<evidence type="ECO:0000256" key="2">
    <source>
        <dbReference type="ARBA" id="ARBA00006333"/>
    </source>
</evidence>
<proteinExistence type="inferred from homology"/>
<dbReference type="GO" id="GO:0046872">
    <property type="term" value="F:metal ion binding"/>
    <property type="evidence" value="ECO:0007669"/>
    <property type="project" value="UniProtKB-KW"/>
</dbReference>
<dbReference type="SFLD" id="SFLDG01020">
    <property type="entry name" value="Terpene_Cyclase_Like_2"/>
    <property type="match status" value="1"/>
</dbReference>
<dbReference type="Gene3D" id="1.10.600.10">
    <property type="entry name" value="Farnesyl Diphosphate Synthase"/>
    <property type="match status" value="1"/>
</dbReference>
<comment type="caution">
    <text evidence="5">The sequence shown here is derived from an EMBL/GenBank/DDBJ whole genome shotgun (WGS) entry which is preliminary data.</text>
</comment>
<dbReference type="Proteomes" id="UP001392437">
    <property type="component" value="Unassembled WGS sequence"/>
</dbReference>
<reference evidence="5 6" key="1">
    <citation type="submission" date="2023-01" db="EMBL/GenBank/DDBJ databases">
        <title>Analysis of 21 Apiospora genomes using comparative genomics revels a genus with tremendous synthesis potential of carbohydrate active enzymes and secondary metabolites.</title>
        <authorList>
            <person name="Sorensen T."/>
        </authorList>
    </citation>
    <scope>NUCLEOTIDE SEQUENCE [LARGE SCALE GENOMIC DNA]</scope>
    <source>
        <strain evidence="5 6">CBS 117206</strain>
    </source>
</reference>
<evidence type="ECO:0000313" key="6">
    <source>
        <dbReference type="Proteomes" id="UP001392437"/>
    </source>
</evidence>
<dbReference type="GO" id="GO:0010333">
    <property type="term" value="F:terpene synthase activity"/>
    <property type="evidence" value="ECO:0007669"/>
    <property type="project" value="InterPro"/>
</dbReference>
<evidence type="ECO:0000313" key="5">
    <source>
        <dbReference type="EMBL" id="KAK8106558.1"/>
    </source>
</evidence>
<keyword evidence="3 4" id="KW-0460">Magnesium</keyword>
<protein>
    <recommendedName>
        <fullName evidence="4">Terpene synthase</fullName>
        <ecNumber evidence="4">4.2.3.-</ecNumber>
    </recommendedName>
</protein>
<dbReference type="PANTHER" id="PTHR35201">
    <property type="entry name" value="TERPENE SYNTHASE"/>
    <property type="match status" value="1"/>
</dbReference>
<sequence>MRKHMTTSHDYVQTLKGQKLRFPDLDGLVQGWPQGLNPNYDAVKKIHHENIKGMPELGKRADSLIKGKFYRHYTFTIPYWALTSHSRLHIVSFFWPTANFDELLFMSNLVAWMYIWDDEMDSPEFNDLSRDFQAGEAIRRDTIRYIEASLDPNGQPEAISPDSTYLPALLTSFAPVAEAASSGMTPGQRRLFLNELIHAVNSTGIEQAAELSGKIPTIDEYIPLRMGTSAVSVLAVCIEYMAGIDLGDEIRAQPSIKQIYREVNCTVSLMNDLYSLRRELQHPFYHNANNCSVAVLYHQYQDLQTAVDKTYELIEATVARLRATAAEIQMLYPERREDLLAFVAGAQSSITGNMAWSLANKRYDLGISKCDGTAEITI</sequence>
<dbReference type="InterPro" id="IPR008949">
    <property type="entry name" value="Isoprenoid_synthase_dom_sf"/>
</dbReference>
<keyword evidence="4" id="KW-0456">Lyase</keyword>
<comment type="cofactor">
    <cofactor evidence="1 4">
        <name>Mg(2+)</name>
        <dbReference type="ChEBI" id="CHEBI:18420"/>
    </cofactor>
</comment>
<evidence type="ECO:0000256" key="3">
    <source>
        <dbReference type="ARBA" id="ARBA00022842"/>
    </source>
</evidence>
<accession>A0AAW0QPS8</accession>
<gene>
    <name evidence="5" type="ORF">PG999_009917</name>
</gene>
<evidence type="ECO:0000256" key="4">
    <source>
        <dbReference type="RuleBase" id="RU366034"/>
    </source>
</evidence>
<evidence type="ECO:0000256" key="1">
    <source>
        <dbReference type="ARBA" id="ARBA00001946"/>
    </source>
</evidence>
<keyword evidence="4" id="KW-0479">Metal-binding</keyword>
<name>A0AAW0QPS8_9PEZI</name>
<dbReference type="SFLD" id="SFLDS00005">
    <property type="entry name" value="Isoprenoid_Synthase_Type_I"/>
    <property type="match status" value="1"/>
</dbReference>
<keyword evidence="6" id="KW-1185">Reference proteome</keyword>
<comment type="similarity">
    <text evidence="2 4">Belongs to the terpene synthase family.</text>
</comment>